<evidence type="ECO:0000313" key="5">
    <source>
        <dbReference type="EMBL" id="OWK65650.1"/>
    </source>
</evidence>
<reference evidence="3 14" key="6">
    <citation type="submission" date="2020-02" db="EMBL/GenBank/DDBJ databases">
        <title>Whole genome shot-gun sequencing of clinical Carbapenem resistant A. baumannii.</title>
        <authorList>
            <person name="Veeraraghavan B."/>
            <person name="Mathur P."/>
            <person name="Vijayakumar S."/>
            <person name="Vasudevan K."/>
            <person name="Lincy M."/>
            <person name="Kirubananthan A."/>
        </authorList>
    </citation>
    <scope>NUCLEOTIDE SEQUENCE [LARGE SCALE GENOMIC DNA]</scope>
    <source>
        <strain evidence="3 14">SP816</strain>
    </source>
</reference>
<accession>A0A090B4S4</accession>
<protein>
    <submittedName>
        <fullName evidence="4">Phenol hydroxylase</fullName>
    </submittedName>
</protein>
<dbReference type="EMBL" id="LRDT01000015">
    <property type="protein sequence ID" value="KZA19675.1"/>
    <property type="molecule type" value="Genomic_DNA"/>
</dbReference>
<dbReference type="eggNOG" id="ENOG5032U7S">
    <property type="taxonomic scope" value="Bacteria"/>
</dbReference>
<dbReference type="Proteomes" id="UP000197394">
    <property type="component" value="Unassembled WGS sequence"/>
</dbReference>
<dbReference type="EMBL" id="LYKI01000034">
    <property type="protein sequence ID" value="OIG70763.1"/>
    <property type="molecule type" value="Genomic_DNA"/>
</dbReference>
<reference evidence="5 11" key="3">
    <citation type="submission" date="2017-05" db="EMBL/GenBank/DDBJ databases">
        <title>Draft genome sequence of MDR A. baumannii AB360.</title>
        <authorList>
            <person name="Wareham D.W."/>
            <person name="Bean D.C."/>
        </authorList>
    </citation>
    <scope>NUCLEOTIDE SEQUENCE [LARGE SCALE GENOMIC DNA]</scope>
    <source>
        <strain evidence="5 11">AB360</strain>
    </source>
</reference>
<gene>
    <name evidence="4" type="ORF">A7M90_06770</name>
    <name evidence="6" type="ORF">C5U34_13450</name>
    <name evidence="5" type="ORF">CBE85_15495</name>
    <name evidence="8" type="ORF">FJU42_17735</name>
    <name evidence="3" type="ORF">G3N53_13720</name>
    <name evidence="2" type="ORF">IAG11_21160</name>
    <name evidence="7" type="ORF">J6E47_12755</name>
    <name evidence="1" type="ORF">LV35_01482</name>
</gene>
<evidence type="ECO:0000313" key="12">
    <source>
        <dbReference type="Proteomes" id="UP000239276"/>
    </source>
</evidence>
<dbReference type="Proteomes" id="UP000315888">
    <property type="component" value="Unassembled WGS sequence"/>
</dbReference>
<reference evidence="1 9" key="1">
    <citation type="submission" date="2016-01" db="EMBL/GenBank/DDBJ databases">
        <title>Draft sequences of Acinetobacter baumannii isolates from wounded military personnel.</title>
        <authorList>
            <person name="Arivett B.A."/>
            <person name="Fiester S.E."/>
            <person name="Ream D.C."/>
            <person name="Actis L.A."/>
        </authorList>
    </citation>
    <scope>NUCLEOTIDE SEQUENCE [LARGE SCALE GENOMIC DNA]</scope>
    <source>
        <strain evidence="1 9">AB2828</strain>
    </source>
</reference>
<dbReference type="EMBL" id="VHGY01000059">
    <property type="protein sequence ID" value="TPU60745.1"/>
    <property type="molecule type" value="Genomic_DNA"/>
</dbReference>
<evidence type="ECO:0000313" key="1">
    <source>
        <dbReference type="EMBL" id="KZA19675.1"/>
    </source>
</evidence>
<evidence type="ECO:0000313" key="14">
    <source>
        <dbReference type="Proteomes" id="UP000470018"/>
    </source>
</evidence>
<name>A0A090B4S4_ACIBA</name>
<evidence type="ECO:0000313" key="7">
    <source>
        <dbReference type="EMBL" id="QTK42289.1"/>
    </source>
</evidence>
<reference evidence="4 10" key="2">
    <citation type="submission" date="2016-05" db="EMBL/GenBank/DDBJ databases">
        <title>The evolution of Acinetobacter baumannii in vivo.</title>
        <authorList>
            <person name="Hua X."/>
            <person name="Yu Y."/>
        </authorList>
    </citation>
    <scope>NUCLEOTIDE SEQUENCE [LARGE SCALE GENOMIC DNA]</scope>
    <source>
        <strain evidence="4 10">XH647</strain>
    </source>
</reference>
<dbReference type="Proteomes" id="UP000076296">
    <property type="component" value="Unassembled WGS sequence"/>
</dbReference>
<dbReference type="EMBL" id="PUDN01000065">
    <property type="protein sequence ID" value="PQH51020.1"/>
    <property type="molecule type" value="Genomic_DNA"/>
</dbReference>
<evidence type="ECO:0000313" key="3">
    <source>
        <dbReference type="EMBL" id="NDW42130.1"/>
    </source>
</evidence>
<reference evidence="2" key="7">
    <citation type="submission" date="2020-08" db="EMBL/GenBank/DDBJ databases">
        <title>Diversity of carbapenem-resistant Acinetobacter baumannii and bacteriophage-mediated spread of the Oxa23 carbapenemase.</title>
        <authorList>
            <person name="Abouelfetouh A."/>
            <person name="Mattock J."/>
            <person name="Turner D."/>
            <person name="Li E."/>
            <person name="Evans B.A."/>
        </authorList>
    </citation>
    <scope>NUCLEOTIDE SEQUENCE</scope>
    <source>
        <strain evidence="2">A86</strain>
    </source>
</reference>
<evidence type="ECO:0000313" key="11">
    <source>
        <dbReference type="Proteomes" id="UP000197394"/>
    </source>
</evidence>
<sequence length="120" mass="13682">MTVRAIHNNYQFEPLDLQKNYGDQFLLYVGWDHHTLFCSAHAMLASPQQTFGQLIEQQITGGFAQHPDFSKIDWSKVQYTLDGQAISPESTKTLVELGFGHKSLLRFVTPELNGYNDSYV</sequence>
<organism evidence="4 10">
    <name type="scientific">Acinetobacter baumannii</name>
    <dbReference type="NCBI Taxonomy" id="470"/>
    <lineage>
        <taxon>Bacteria</taxon>
        <taxon>Pseudomonadati</taxon>
        <taxon>Pseudomonadota</taxon>
        <taxon>Gammaproteobacteria</taxon>
        <taxon>Moraxellales</taxon>
        <taxon>Moraxellaceae</taxon>
        <taxon>Acinetobacter</taxon>
        <taxon>Acinetobacter calcoaceticus/baumannii complex</taxon>
    </lineage>
</organism>
<dbReference type="Proteomes" id="UP000664966">
    <property type="component" value="Chromosome"/>
</dbReference>
<dbReference type="Gene3D" id="3.10.20.560">
    <property type="entry name" value="Phenol hydroxylase"/>
    <property type="match status" value="1"/>
</dbReference>
<dbReference type="PATRIC" id="fig|470.1363.peg.2896"/>
<reference evidence="8 13" key="5">
    <citation type="submission" date="2019-06" db="EMBL/GenBank/DDBJ databases">
        <title>A Diverse Panel of Clinical Acinetobacter baumannii for Research Use.</title>
        <authorList>
            <person name="Mcgann P."/>
            <person name="Snesrud E."/>
            <person name="Galac M.R."/>
        </authorList>
    </citation>
    <scope>NUCLEOTIDE SEQUENCE [LARGE SCALE GENOMIC DNA]</scope>
    <source>
        <strain evidence="8 13">MRSN14237</strain>
    </source>
</reference>
<evidence type="ECO:0000313" key="4">
    <source>
        <dbReference type="EMBL" id="OIG70763.1"/>
    </source>
</evidence>
<dbReference type="Proteomes" id="UP000470018">
    <property type="component" value="Unassembled WGS sequence"/>
</dbReference>
<evidence type="ECO:0000313" key="2">
    <source>
        <dbReference type="EMBL" id="MBD0222346.1"/>
    </source>
</evidence>
<dbReference type="Proteomes" id="UP000179937">
    <property type="component" value="Unassembled WGS sequence"/>
</dbReference>
<dbReference type="RefSeq" id="WP_000218246.1">
    <property type="nucleotide sequence ID" value="NZ_AP014649.1"/>
</dbReference>
<dbReference type="Proteomes" id="UP000634608">
    <property type="component" value="Unassembled WGS sequence"/>
</dbReference>
<dbReference type="GO" id="GO:0018662">
    <property type="term" value="F:phenol 2-monooxygenase activity"/>
    <property type="evidence" value="ECO:0007669"/>
    <property type="project" value="InterPro"/>
</dbReference>
<evidence type="ECO:0000313" key="8">
    <source>
        <dbReference type="EMBL" id="TPU60745.1"/>
    </source>
</evidence>
<evidence type="ECO:0000313" key="10">
    <source>
        <dbReference type="Proteomes" id="UP000179937"/>
    </source>
</evidence>
<dbReference type="InterPro" id="IPR043010">
    <property type="entry name" value="Phenol_hydroxylase_sf"/>
</dbReference>
<evidence type="ECO:0000313" key="9">
    <source>
        <dbReference type="Proteomes" id="UP000076296"/>
    </source>
</evidence>
<reference evidence="7" key="8">
    <citation type="submission" date="2021-03" db="EMBL/GenBank/DDBJ databases">
        <title>Complete genome sequencing of Acinetobacter baumannii.</title>
        <authorList>
            <person name="Yadav B."/>
            <person name="Makwana N."/>
            <person name="Kharat A.S."/>
            <person name="Veeraraghavan B."/>
            <person name="Vijayakumar S."/>
            <person name="Priya M."/>
        </authorList>
    </citation>
    <scope>NUCLEOTIDE SEQUENCE</scope>
    <source>
        <strain evidence="7">KSK6</strain>
    </source>
</reference>
<proteinExistence type="predicted"/>
<evidence type="ECO:0000313" key="6">
    <source>
        <dbReference type="EMBL" id="PQH51020.1"/>
    </source>
</evidence>
<dbReference type="EMBL" id="JAAGTY010000014">
    <property type="protein sequence ID" value="NDW42130.1"/>
    <property type="molecule type" value="Genomic_DNA"/>
</dbReference>
<dbReference type="EMBL" id="CP072270">
    <property type="protein sequence ID" value="QTK42289.1"/>
    <property type="molecule type" value="Genomic_DNA"/>
</dbReference>
<dbReference type="EMBL" id="NGKM01000018">
    <property type="protein sequence ID" value="OWK65650.1"/>
    <property type="molecule type" value="Genomic_DNA"/>
</dbReference>
<dbReference type="Proteomes" id="UP000239276">
    <property type="component" value="Unassembled WGS sequence"/>
</dbReference>
<dbReference type="AlphaFoldDB" id="A0A090B4S4"/>
<dbReference type="EMBL" id="JACSVK010000363">
    <property type="protein sequence ID" value="MBD0222346.1"/>
    <property type="molecule type" value="Genomic_DNA"/>
</dbReference>
<dbReference type="Pfam" id="PF04663">
    <property type="entry name" value="Phenol_monoox"/>
    <property type="match status" value="1"/>
</dbReference>
<dbReference type="InterPro" id="IPR006756">
    <property type="entry name" value="Phenol_hydroxylase"/>
</dbReference>
<reference evidence="6 12" key="4">
    <citation type="journal article" date="2018" name="J. Antimicrob. Chemother.">
        <title>Phylogenomics of colistin-susceptible and resistant XDR Acinetobacter baumannii.</title>
        <authorList>
            <person name="Mustapha M."/>
            <person name="Li B."/>
            <person name="Pacey M.P."/>
            <person name="Mettus R.T."/>
            <person name="McElheny C.L."/>
            <person name="Ernst R.K."/>
            <person name="Cooper V.S."/>
            <person name="Doi Y."/>
        </authorList>
    </citation>
    <scope>NUCLEOTIDE SEQUENCE [LARGE SCALE GENOMIC DNA]</scope>
    <source>
        <strain evidence="6 12">R20</strain>
    </source>
</reference>
<evidence type="ECO:0000313" key="13">
    <source>
        <dbReference type="Proteomes" id="UP000315888"/>
    </source>
</evidence>